<dbReference type="InterPro" id="IPR014239">
    <property type="entry name" value="YpeB_PepSY1-2"/>
</dbReference>
<dbReference type="InterPro" id="IPR048402">
    <property type="entry name" value="YpeB_N"/>
</dbReference>
<dbReference type="GO" id="GO:0009847">
    <property type="term" value="P:spore germination"/>
    <property type="evidence" value="ECO:0007669"/>
    <property type="project" value="InterPro"/>
</dbReference>
<evidence type="ECO:0000256" key="1">
    <source>
        <dbReference type="SAM" id="Coils"/>
    </source>
</evidence>
<dbReference type="AlphaFoldDB" id="Q97F57"/>
<feature type="domain" description="Sporulation protein YpeB PepSY1 and PepSY2" evidence="2">
    <location>
        <begin position="183"/>
        <end position="377"/>
    </location>
</feature>
<dbReference type="EMBL" id="AE001437">
    <property type="protein sequence ID" value="AAK80838.1"/>
    <property type="molecule type" value="Genomic_DNA"/>
</dbReference>
<feature type="coiled-coil region" evidence="1">
    <location>
        <begin position="129"/>
        <end position="156"/>
    </location>
</feature>
<dbReference type="RefSeq" id="WP_010966179.1">
    <property type="nucleotide sequence ID" value="NC_003030.1"/>
</dbReference>
<dbReference type="NCBIfam" id="TIGR02889">
    <property type="entry name" value="spore_YpeB"/>
    <property type="match status" value="1"/>
</dbReference>
<keyword evidence="5" id="KW-1185">Reference proteome</keyword>
<evidence type="ECO:0000259" key="3">
    <source>
        <dbReference type="Pfam" id="PF20769"/>
    </source>
</evidence>
<dbReference type="HOGENOM" id="CLU_045803_0_0_9"/>
<dbReference type="OrthoDB" id="2372097at2"/>
<dbReference type="PIR" id="C97256">
    <property type="entry name" value="C97256"/>
</dbReference>
<evidence type="ECO:0000259" key="2">
    <source>
        <dbReference type="Pfam" id="PF14620"/>
    </source>
</evidence>
<keyword evidence="1" id="KW-0175">Coiled coil</keyword>
<dbReference type="Pfam" id="PF14620">
    <property type="entry name" value="YPEB_PepSY1-2"/>
    <property type="match status" value="1"/>
</dbReference>
<evidence type="ECO:0000313" key="5">
    <source>
        <dbReference type="Proteomes" id="UP000000814"/>
    </source>
</evidence>
<dbReference type="GeneID" id="44999384"/>
<reference evidence="4 5" key="1">
    <citation type="journal article" date="2001" name="J. Bacteriol.">
        <title>Genome sequence and comparative analysis of the solvent-producing bacterium Clostridium acetobutylicum.</title>
        <authorList>
            <person name="Nolling J."/>
            <person name="Breton G."/>
            <person name="Omelchenko M.V."/>
            <person name="Makarova K.S."/>
            <person name="Zeng Q."/>
            <person name="Gibson R."/>
            <person name="Lee H.M."/>
            <person name="Dubois J."/>
            <person name="Qiu D."/>
            <person name="Hitti J."/>
            <person name="Wolf Y.I."/>
            <person name="Tatusov R.L."/>
            <person name="Sabathe F."/>
            <person name="Doucette-Stamm L."/>
            <person name="Soucaille P."/>
            <person name="Daly M.J."/>
            <person name="Bennett G.N."/>
            <person name="Koonin E.V."/>
            <person name="Smith D.R."/>
        </authorList>
    </citation>
    <scope>NUCLEOTIDE SEQUENCE [LARGE SCALE GENOMIC DNA]</scope>
    <source>
        <strain evidence="5">ATCC 824 / DSM 792 / JCM 1419 / LMG 5710 / VKM B-1787</strain>
    </source>
</reference>
<gene>
    <name evidence="4" type="ordered locus">CA_C2896</name>
</gene>
<dbReference type="KEGG" id="cac:CA_C2896"/>
<name>Q97F57_CLOAB</name>
<dbReference type="Proteomes" id="UP000000814">
    <property type="component" value="Chromosome"/>
</dbReference>
<protein>
    <submittedName>
        <fullName evidence="4">Uncharacterized protein, YPEB B.subtilis ortholog</fullName>
    </submittedName>
</protein>
<proteinExistence type="predicted"/>
<feature type="domain" description="Sporulation protein YpeB N-terminal" evidence="3">
    <location>
        <begin position="31"/>
        <end position="166"/>
    </location>
</feature>
<dbReference type="STRING" id="272562.CA_C2896"/>
<organism evidence="4 5">
    <name type="scientific">Clostridium acetobutylicum (strain ATCC 824 / DSM 792 / JCM 1419 / IAM 19013 / LMG 5710 / NBRC 13948 / NRRL B-527 / VKM B-1787 / 2291 / W)</name>
    <dbReference type="NCBI Taxonomy" id="272562"/>
    <lineage>
        <taxon>Bacteria</taxon>
        <taxon>Bacillati</taxon>
        <taxon>Bacillota</taxon>
        <taxon>Clostridia</taxon>
        <taxon>Eubacteriales</taxon>
        <taxon>Clostridiaceae</taxon>
        <taxon>Clostridium</taxon>
    </lineage>
</organism>
<accession>Q97F57</accession>
<dbReference type="eggNOG" id="COG2959">
    <property type="taxonomic scope" value="Bacteria"/>
</dbReference>
<dbReference type="Pfam" id="PF20769">
    <property type="entry name" value="YPEB_N"/>
    <property type="match status" value="1"/>
</dbReference>
<sequence length="455" mass="50560">MKSSAKRIAYTLAVSLIVVFSTSYAILMTLERTDYRNYLQGEYDKSMYQLIDSVENIGADLSKVPILGSREQNTLVLGDIYRYSTIANDKLHSMPIAQEQLQGTSKFISQLGDFCYVLENKSAKGEELSASDISQVERLRNQADSLENQLKDVQNNINLGRVGWGEIRRKMSGVLASANGANISDSFKNIQKQSAQYPALIYDGPFSDNNLQITPKVNSMGVVSQKEAESVVRKAIGENRIKSIETTDSGKAGIPMYAFNVSIKGRDKNASRVRCEVTKHGGKLITLLDNKTVSKSNIDMKKATDIGINYLNSLGFKNMKSTYFLNYENVGVISYIYNQNNVSVYPDMIKLKVSLDDGSIVGVDAKKYLTSHVDTRNFGSPKVSQQTAQTKVGRRLNITSVNLAVVPTETNTEVLTYEFVGSYKGQDFVEYIDANTGYETRILQIRNTPNGKLTM</sequence>
<dbReference type="PATRIC" id="fig|272562.8.peg.3080"/>
<evidence type="ECO:0000313" key="4">
    <source>
        <dbReference type="EMBL" id="AAK80838.1"/>
    </source>
</evidence>